<keyword evidence="3 6" id="KW-0812">Transmembrane</keyword>
<evidence type="ECO:0000313" key="8">
    <source>
        <dbReference type="Proteomes" id="UP000182284"/>
    </source>
</evidence>
<keyword evidence="5 6" id="KW-0472">Membrane</keyword>
<dbReference type="GO" id="GO:0033228">
    <property type="term" value="P:cysteine export across plasma membrane"/>
    <property type="evidence" value="ECO:0007669"/>
    <property type="project" value="TreeGrafter"/>
</dbReference>
<comment type="subcellular location">
    <subcellularLocation>
        <location evidence="1">Cell membrane</location>
        <topology evidence="1">Multi-pass membrane protein</topology>
    </subcellularLocation>
</comment>
<dbReference type="PANTHER" id="PTHR30086:SF20">
    <property type="entry name" value="ARGININE EXPORTER PROTEIN ARGO-RELATED"/>
    <property type="match status" value="1"/>
</dbReference>
<feature type="transmembrane region" description="Helical" evidence="6">
    <location>
        <begin position="136"/>
        <end position="160"/>
    </location>
</feature>
<reference evidence="7 8" key="1">
    <citation type="submission" date="2016-10" db="EMBL/GenBank/DDBJ databases">
        <authorList>
            <person name="de Groot N.N."/>
        </authorList>
    </citation>
    <scope>NUCLEOTIDE SEQUENCE [LARGE SCALE GENOMIC DNA]</scope>
    <source>
        <strain evidence="7 8">DSM 27375</strain>
    </source>
</reference>
<feature type="transmembrane region" description="Helical" evidence="6">
    <location>
        <begin position="42"/>
        <end position="60"/>
    </location>
</feature>
<evidence type="ECO:0000256" key="2">
    <source>
        <dbReference type="ARBA" id="ARBA00022475"/>
    </source>
</evidence>
<accession>A0A1G7I3D7</accession>
<evidence type="ECO:0000256" key="4">
    <source>
        <dbReference type="ARBA" id="ARBA00022989"/>
    </source>
</evidence>
<evidence type="ECO:0000256" key="1">
    <source>
        <dbReference type="ARBA" id="ARBA00004651"/>
    </source>
</evidence>
<proteinExistence type="predicted"/>
<dbReference type="GO" id="GO:0005886">
    <property type="term" value="C:plasma membrane"/>
    <property type="evidence" value="ECO:0007669"/>
    <property type="project" value="UniProtKB-SubCell"/>
</dbReference>
<evidence type="ECO:0000256" key="5">
    <source>
        <dbReference type="ARBA" id="ARBA00023136"/>
    </source>
</evidence>
<keyword evidence="4 6" id="KW-1133">Transmembrane helix</keyword>
<dbReference type="Proteomes" id="UP000182284">
    <property type="component" value="Unassembled WGS sequence"/>
</dbReference>
<dbReference type="AlphaFoldDB" id="A0A1G7I3D7"/>
<dbReference type="Pfam" id="PF01810">
    <property type="entry name" value="LysE"/>
    <property type="match status" value="1"/>
</dbReference>
<gene>
    <name evidence="7" type="ORF">SAMN04488117_102171</name>
</gene>
<name>A0A1G7I3D7_9RHOB</name>
<dbReference type="InterPro" id="IPR001123">
    <property type="entry name" value="LeuE-type"/>
</dbReference>
<sequence>MTLFIALLAFAFVSSVTPGPNNLMLLASGANFGLRRTLPHMFGVSLGHSFMVFIVGLGLAQMFQAYPPLRQIMLVASIAYMSWLAWKIAHASAPEGGKVDGTPLTFLQAAAFQWVNPKGWIMAIGAQTNYAQDTTWVAALMVGLGFLIVNFPAITLWAWLGQEMRRFLTNRRRLTAFNWTMAALLLASLIPILFH</sequence>
<organism evidence="7 8">
    <name type="scientific">Celeribacter baekdonensis</name>
    <dbReference type="NCBI Taxonomy" id="875171"/>
    <lineage>
        <taxon>Bacteria</taxon>
        <taxon>Pseudomonadati</taxon>
        <taxon>Pseudomonadota</taxon>
        <taxon>Alphaproteobacteria</taxon>
        <taxon>Rhodobacterales</taxon>
        <taxon>Roseobacteraceae</taxon>
        <taxon>Celeribacter</taxon>
    </lineage>
</organism>
<feature type="transmembrane region" description="Helical" evidence="6">
    <location>
        <begin position="176"/>
        <end position="194"/>
    </location>
</feature>
<evidence type="ECO:0000256" key="3">
    <source>
        <dbReference type="ARBA" id="ARBA00022692"/>
    </source>
</evidence>
<evidence type="ECO:0000256" key="6">
    <source>
        <dbReference type="SAM" id="Phobius"/>
    </source>
</evidence>
<protein>
    <submittedName>
        <fullName evidence="7">Threonine/homoserine/homoserine lactone efflux protein</fullName>
    </submittedName>
</protein>
<dbReference type="EMBL" id="FNBL01000002">
    <property type="protein sequence ID" value="SDF06904.1"/>
    <property type="molecule type" value="Genomic_DNA"/>
</dbReference>
<feature type="transmembrane region" description="Helical" evidence="6">
    <location>
        <begin position="72"/>
        <end position="89"/>
    </location>
</feature>
<dbReference type="PANTHER" id="PTHR30086">
    <property type="entry name" value="ARGININE EXPORTER PROTEIN ARGO"/>
    <property type="match status" value="1"/>
</dbReference>
<dbReference type="GO" id="GO:0015171">
    <property type="term" value="F:amino acid transmembrane transporter activity"/>
    <property type="evidence" value="ECO:0007669"/>
    <property type="project" value="TreeGrafter"/>
</dbReference>
<keyword evidence="2" id="KW-1003">Cell membrane</keyword>
<evidence type="ECO:0000313" key="7">
    <source>
        <dbReference type="EMBL" id="SDF06904.1"/>
    </source>
</evidence>